<evidence type="ECO:0000256" key="1">
    <source>
        <dbReference type="SAM" id="Phobius"/>
    </source>
</evidence>
<accession>A0A7W6D401</accession>
<dbReference type="EMBL" id="JACIDR010000003">
    <property type="protein sequence ID" value="MBB3973692.1"/>
    <property type="molecule type" value="Genomic_DNA"/>
</dbReference>
<feature type="transmembrane region" description="Helical" evidence="1">
    <location>
        <begin position="24"/>
        <end position="44"/>
    </location>
</feature>
<keyword evidence="1" id="KW-1133">Transmembrane helix</keyword>
<name>A0A7W6D401_9HYPH</name>
<evidence type="ECO:0000313" key="2">
    <source>
        <dbReference type="EMBL" id="MBB3973692.1"/>
    </source>
</evidence>
<dbReference type="Proteomes" id="UP000528964">
    <property type="component" value="Unassembled WGS sequence"/>
</dbReference>
<dbReference type="RefSeq" id="WP_183395540.1">
    <property type="nucleotide sequence ID" value="NZ_JACIDR010000003.1"/>
</dbReference>
<keyword evidence="1" id="KW-0472">Membrane</keyword>
<evidence type="ECO:0000313" key="3">
    <source>
        <dbReference type="Proteomes" id="UP000528964"/>
    </source>
</evidence>
<dbReference type="AlphaFoldDB" id="A0A7W6D401"/>
<sequence>MDKLTELGAQAIANDARDALNASFHTAVTLLFAGGAAVLLLLAATRLL</sequence>
<protein>
    <submittedName>
        <fullName evidence="2">Uncharacterized protein</fullName>
    </submittedName>
</protein>
<reference evidence="2 3" key="1">
    <citation type="submission" date="2020-08" db="EMBL/GenBank/DDBJ databases">
        <title>Genomic Encyclopedia of Type Strains, Phase IV (KMG-IV): sequencing the most valuable type-strain genomes for metagenomic binning, comparative biology and taxonomic classification.</title>
        <authorList>
            <person name="Goeker M."/>
        </authorList>
    </citation>
    <scope>NUCLEOTIDE SEQUENCE [LARGE SCALE GENOMIC DNA]</scope>
    <source>
        <strain evidence="2 3">DSM 25481</strain>
    </source>
</reference>
<keyword evidence="1" id="KW-0812">Transmembrane</keyword>
<gene>
    <name evidence="2" type="ORF">GGR24_002362</name>
</gene>
<comment type="caution">
    <text evidence="2">The sequence shown here is derived from an EMBL/GenBank/DDBJ whole genome shotgun (WGS) entry which is preliminary data.</text>
</comment>
<proteinExistence type="predicted"/>
<organism evidence="2 3">
    <name type="scientific">Hansschlegelia beijingensis</name>
    <dbReference type="NCBI Taxonomy" id="1133344"/>
    <lineage>
        <taxon>Bacteria</taxon>
        <taxon>Pseudomonadati</taxon>
        <taxon>Pseudomonadota</taxon>
        <taxon>Alphaproteobacteria</taxon>
        <taxon>Hyphomicrobiales</taxon>
        <taxon>Methylopilaceae</taxon>
        <taxon>Hansschlegelia</taxon>
    </lineage>
</organism>
<keyword evidence="3" id="KW-1185">Reference proteome</keyword>